<feature type="chain" id="PRO_5043896422" description="3-keto-disaccharide hydrolase domain-containing protein" evidence="1">
    <location>
        <begin position="22"/>
        <end position="205"/>
    </location>
</feature>
<sequence>MLFRGSTLLAAIALIAMPVMARQNGARTWNFESDEPGRAAKDFQSEVGVWEVVKDSGNRVLHQKAKNENAIYNVALVRPTNCKDVDLSVRVKAVAGEIDQGGGLVWRAKDKANYYICRYNPLEDNYRLYKVVEGKRTQLADAKVPGDDRWHTLRATMIGSKITCDLDGKPFLEADDPTFTAAGMVGLWSKADAQSYFDDLTVREQ</sequence>
<keyword evidence="1" id="KW-0732">Signal</keyword>
<gene>
    <name evidence="2" type="ORF">V5E97_12170</name>
</gene>
<proteinExistence type="predicted"/>
<evidence type="ECO:0008006" key="3">
    <source>
        <dbReference type="Google" id="ProtNLM"/>
    </source>
</evidence>
<accession>A0AAU7CN95</accession>
<dbReference type="AlphaFoldDB" id="A0AAU7CN95"/>
<dbReference type="Gene3D" id="2.60.120.560">
    <property type="entry name" value="Exo-inulinase, domain 1"/>
    <property type="match status" value="1"/>
</dbReference>
<organism evidence="2">
    <name type="scientific">Singulisphaera sp. Ch08</name>
    <dbReference type="NCBI Taxonomy" id="3120278"/>
    <lineage>
        <taxon>Bacteria</taxon>
        <taxon>Pseudomonadati</taxon>
        <taxon>Planctomycetota</taxon>
        <taxon>Planctomycetia</taxon>
        <taxon>Isosphaerales</taxon>
        <taxon>Isosphaeraceae</taxon>
        <taxon>Singulisphaera</taxon>
    </lineage>
</organism>
<reference evidence="2" key="1">
    <citation type="submission" date="2024-05" db="EMBL/GenBank/DDBJ databases">
        <title>Planctomycetes of the genus Singulisphaera possess chitinolytic capabilities.</title>
        <authorList>
            <person name="Ivanova A."/>
        </authorList>
    </citation>
    <scope>NUCLEOTIDE SEQUENCE</scope>
    <source>
        <strain evidence="2">Ch08T</strain>
    </source>
</reference>
<name>A0AAU7CN95_9BACT</name>
<protein>
    <recommendedName>
        <fullName evidence="3">3-keto-disaccharide hydrolase domain-containing protein</fullName>
    </recommendedName>
</protein>
<dbReference type="RefSeq" id="WP_406699608.1">
    <property type="nucleotide sequence ID" value="NZ_CP155447.1"/>
</dbReference>
<evidence type="ECO:0000313" key="2">
    <source>
        <dbReference type="EMBL" id="XBH06760.1"/>
    </source>
</evidence>
<feature type="signal peptide" evidence="1">
    <location>
        <begin position="1"/>
        <end position="21"/>
    </location>
</feature>
<dbReference type="EMBL" id="CP155447">
    <property type="protein sequence ID" value="XBH06760.1"/>
    <property type="molecule type" value="Genomic_DNA"/>
</dbReference>
<evidence type="ECO:0000256" key="1">
    <source>
        <dbReference type="SAM" id="SignalP"/>
    </source>
</evidence>